<protein>
    <submittedName>
        <fullName evidence="1">Uncharacterized protein</fullName>
    </submittedName>
</protein>
<evidence type="ECO:0000313" key="2">
    <source>
        <dbReference type="Proteomes" id="UP000595046"/>
    </source>
</evidence>
<dbReference type="RefSeq" id="WP_197353692.1">
    <property type="nucleotide sequence ID" value="NZ_CP048882.1"/>
</dbReference>
<accession>A0A7T1TBL2</accession>
<gene>
    <name evidence="1" type="ORF">G4Z16_29920</name>
</gene>
<organism evidence="1 2">
    <name type="scientific">Streptomyces bathyalis</name>
    <dbReference type="NCBI Taxonomy" id="2710756"/>
    <lineage>
        <taxon>Bacteria</taxon>
        <taxon>Bacillati</taxon>
        <taxon>Actinomycetota</taxon>
        <taxon>Actinomycetes</taxon>
        <taxon>Kitasatosporales</taxon>
        <taxon>Streptomycetaceae</taxon>
        <taxon>Streptomyces</taxon>
    </lineage>
</organism>
<proteinExistence type="predicted"/>
<reference evidence="2" key="1">
    <citation type="submission" date="2020-02" db="EMBL/GenBank/DDBJ databases">
        <title>Streptomyces sp. ASO4wet.</title>
        <authorList>
            <person name="Risdian C."/>
            <person name="Landwehr W."/>
            <person name="Schupp P."/>
            <person name="Wink J."/>
        </authorList>
    </citation>
    <scope>NUCLEOTIDE SEQUENCE [LARGE SCALE GENOMIC DNA]</scope>
    <source>
        <strain evidence="2">ASO4wet</strain>
    </source>
</reference>
<name>A0A7T1TBL2_9ACTN</name>
<evidence type="ECO:0000313" key="1">
    <source>
        <dbReference type="EMBL" id="QPP09935.1"/>
    </source>
</evidence>
<keyword evidence="2" id="KW-1185">Reference proteome</keyword>
<dbReference type="AlphaFoldDB" id="A0A7T1TBL2"/>
<dbReference type="EMBL" id="CP048882">
    <property type="protein sequence ID" value="QPP09935.1"/>
    <property type="molecule type" value="Genomic_DNA"/>
</dbReference>
<dbReference type="Proteomes" id="UP000595046">
    <property type="component" value="Chromosome"/>
</dbReference>
<sequence>MGFREDLRQQPESSSYLAAVPRRSGANVITSNRAGVKLIGSANTEPEASELRARLASRLDRSRIASRYTIRVKRMERGAWGVYLVHPTCVRRFERAETA</sequence>
<dbReference type="KEGG" id="sbat:G4Z16_29920"/>